<dbReference type="Pfam" id="PF01345">
    <property type="entry name" value="DUF11"/>
    <property type="match status" value="1"/>
</dbReference>
<protein>
    <recommendedName>
        <fullName evidence="6">DUF11 domain-containing protein</fullName>
    </recommendedName>
</protein>
<dbReference type="InterPro" id="IPR047589">
    <property type="entry name" value="DUF11_rpt"/>
</dbReference>
<accession>A0A2T1N6N8</accession>
<feature type="signal peptide" evidence="1">
    <location>
        <begin position="1"/>
        <end position="19"/>
    </location>
</feature>
<dbReference type="RefSeq" id="WP_106680888.1">
    <property type="nucleotide sequence ID" value="NZ_JACHWV010000002.1"/>
</dbReference>
<dbReference type="Pfam" id="PF13585">
    <property type="entry name" value="CHU_C"/>
    <property type="match status" value="1"/>
</dbReference>
<dbReference type="Proteomes" id="UP000238430">
    <property type="component" value="Unassembled WGS sequence"/>
</dbReference>
<dbReference type="NCBIfam" id="TIGR01451">
    <property type="entry name" value="B_ant_repeat"/>
    <property type="match status" value="1"/>
</dbReference>
<dbReference type="OrthoDB" id="1236981at2"/>
<dbReference type="NCBIfam" id="TIGR04131">
    <property type="entry name" value="Bac_Flav_CTERM"/>
    <property type="match status" value="1"/>
</dbReference>
<dbReference type="InterPro" id="IPR026341">
    <property type="entry name" value="T9SS_type_B"/>
</dbReference>
<name>A0A2T1N6N8_9FLAO</name>
<keyword evidence="1" id="KW-0732">Signal</keyword>
<proteinExistence type="predicted"/>
<comment type="caution">
    <text evidence="4">The sequence shown here is derived from an EMBL/GenBank/DDBJ whole genome shotgun (WGS) entry which is preliminary data.</text>
</comment>
<feature type="chain" id="PRO_5015431898" description="DUF11 domain-containing protein" evidence="1">
    <location>
        <begin position="20"/>
        <end position="1132"/>
    </location>
</feature>
<organism evidence="4 5">
    <name type="scientific">Mesoflavibacter zeaxanthinifaciens subsp. sabulilitoris</name>
    <dbReference type="NCBI Taxonomy" id="1520893"/>
    <lineage>
        <taxon>Bacteria</taxon>
        <taxon>Pseudomonadati</taxon>
        <taxon>Bacteroidota</taxon>
        <taxon>Flavobacteriia</taxon>
        <taxon>Flavobacteriales</taxon>
        <taxon>Flavobacteriaceae</taxon>
        <taxon>Mesoflavibacter</taxon>
    </lineage>
</organism>
<dbReference type="PANTHER" id="PTHR34819">
    <property type="entry name" value="LARGE CYSTEINE-RICH PERIPLASMIC PROTEIN OMCB"/>
    <property type="match status" value="1"/>
</dbReference>
<dbReference type="EMBL" id="PXOT01000027">
    <property type="protein sequence ID" value="PSG87259.1"/>
    <property type="molecule type" value="Genomic_DNA"/>
</dbReference>
<dbReference type="Pfam" id="PF25564">
    <property type="entry name" value="DUF7933"/>
    <property type="match status" value="1"/>
</dbReference>
<dbReference type="InterPro" id="IPR001434">
    <property type="entry name" value="OmcB-like_DUF11"/>
</dbReference>
<evidence type="ECO:0000259" key="3">
    <source>
        <dbReference type="Pfam" id="PF25564"/>
    </source>
</evidence>
<evidence type="ECO:0000256" key="1">
    <source>
        <dbReference type="SAM" id="SignalP"/>
    </source>
</evidence>
<feature type="domain" description="DUF11" evidence="2">
    <location>
        <begin position="921"/>
        <end position="1033"/>
    </location>
</feature>
<reference evidence="4 5" key="1">
    <citation type="submission" date="2018-03" db="EMBL/GenBank/DDBJ databases">
        <title>Mesoflavibacter sp. HG37 and Mesoflavibacter sp. HG96 sp.nov., two marine bacteria isolated from seawater of Western Pacific Ocean.</title>
        <authorList>
            <person name="Cheng H."/>
            <person name="Wu Y.-H."/>
            <person name="Guo L.-L."/>
            <person name="Xu X.-W."/>
        </authorList>
    </citation>
    <scope>NUCLEOTIDE SEQUENCE [LARGE SCALE GENOMIC DNA]</scope>
    <source>
        <strain evidence="4 5">KCTC 42117</strain>
    </source>
</reference>
<feature type="domain" description="DUF7933" evidence="3">
    <location>
        <begin position="789"/>
        <end position="913"/>
    </location>
</feature>
<evidence type="ECO:0008006" key="6">
    <source>
        <dbReference type="Google" id="ProtNLM"/>
    </source>
</evidence>
<dbReference type="AlphaFoldDB" id="A0A2T1N6N8"/>
<gene>
    <name evidence="4" type="ORF">C7H61_14255</name>
</gene>
<dbReference type="InterPro" id="IPR051172">
    <property type="entry name" value="Chlamydia_OmcB"/>
</dbReference>
<dbReference type="PANTHER" id="PTHR34819:SF3">
    <property type="entry name" value="CELL SURFACE PROTEIN"/>
    <property type="match status" value="1"/>
</dbReference>
<keyword evidence="5" id="KW-1185">Reference proteome</keyword>
<dbReference type="InterPro" id="IPR057693">
    <property type="entry name" value="DUF7933"/>
</dbReference>
<sequence>MKKSLFIFLFSVVSYILNAQTTDLSIVVEAQDLSGNPISQIGINQEFKYIVTILNGGNAVNNASFSQTLNTNLIILSAQSQNQTGGASSIDPINITGSIITGTIANMPSNASVALEVLVKAPLSLGGIASSATVSAPDTVTDTNTSNNQSVISIDVFDIPIDFTVDYTQTNPSLGTGISAWNEVVTYQVTITNNSTIEFPLESFSQKFDLESGILNGRPRIELESINCIGGTNGINCPSSLNVQDNSIQTISSISTILTVDQTINFPAGASLTFEINIRFLDPLCGIDIQQMSVSSFAQILIEHTNESSDNSNNVITPLLLAEACPEADLCVQTTQINPDASQDVAWGEQVTFQTTVCNSGPDATLMRFFLQNLTVGVDWDIISITCDFTTGPVDCSDFTLTDLDQYWQSNNFVLQPNTTIQVTTVVVFLESDDCAAEQEDNTLGHVRSGVNNLDSFILDPNINNNAESDFVLLPPLPVCEPEDYVDVSVTKTQIDPVLPTGNSPTNTTTWGAVTYEIVISNNSDQDATVAVQDYMPLGENTNTDASLISVNCVGTTGTATCFDVTNQNVGIVYDGLPQDGQPDVLWEILPEDNLILPAQSSITYEVIVDWFPGCDANFVRATNNVSIENLDGVLDNNESNNTASSIIYFAPCVDLVVQTYPEFTSVGVNNNFNWIVDITNSNTSSNAINIDFTDTLGAQFTINGTPTCNVVSGNATCISSFNVNGNTITGNISNMDPAANIQIIIPVTAPSYGGAFTNTAEAIPNGEGNEELTPETNISISNAQVIAPLVEKVFSPDQIMQGQTSTLLFTLQNLSGNPAQNNISFTDNLPTGLTIAGPIVWEDANNCTATFSGEIGDTAISVTDLTFPEGVGTCSFSVIVTSNTPGEYVNNSSNFSNLNNIDSSQASATLLVTEDTTNVDIEVLKTVNPEETAIGTEVVFTITATNIGTTEATNIKIIENLPEGYLFINALTSFGTYDESSFTWNMPNLTPNQSENLLLTVQVISAQNLLNVATLSNVNEVDRDLTNNEDFAEVLVNNCLQIPEGFSPNEDTLNDTFVIPCVEDYPINSLDIYNRYGTLIYHKDNYINQWDGKPNTGPLNQNKVLPVGTYFYTFKIEGISKIFTGYVYLNY</sequence>
<evidence type="ECO:0000259" key="2">
    <source>
        <dbReference type="Pfam" id="PF01345"/>
    </source>
</evidence>
<evidence type="ECO:0000313" key="4">
    <source>
        <dbReference type="EMBL" id="PSG87259.1"/>
    </source>
</evidence>
<evidence type="ECO:0000313" key="5">
    <source>
        <dbReference type="Proteomes" id="UP000238430"/>
    </source>
</evidence>